<dbReference type="GO" id="GO:0005524">
    <property type="term" value="F:ATP binding"/>
    <property type="evidence" value="ECO:0007669"/>
    <property type="project" value="UniProtKB-UniRule"/>
</dbReference>
<evidence type="ECO:0000256" key="2">
    <source>
        <dbReference type="ARBA" id="ARBA00008100"/>
    </source>
</evidence>
<evidence type="ECO:0000256" key="5">
    <source>
        <dbReference type="ARBA" id="ARBA00022684"/>
    </source>
</evidence>
<dbReference type="PANTHER" id="PTHR11164">
    <property type="entry name" value="GLUTAMATE CYSTEINE LIGASE"/>
    <property type="match status" value="1"/>
</dbReference>
<dbReference type="PANTHER" id="PTHR11164:SF0">
    <property type="entry name" value="GLUTAMATE--CYSTEINE LIGASE CATALYTIC SUBUNIT"/>
    <property type="match status" value="1"/>
</dbReference>
<dbReference type="SUPFAM" id="SSF55931">
    <property type="entry name" value="Glutamine synthetase/guanido kinase"/>
    <property type="match status" value="1"/>
</dbReference>
<gene>
    <name evidence="12" type="ORF">CYCCA115_LOCUS23558</name>
</gene>
<sequence>MGLLKVGVPKSWDDSKKNLSYIRSAGTRQFVSTYNRVKDLKGDELMWGDEIEYGVFQIDPETKKVRLSLRAKEIMDELNRKEQEHSKVAEGCNWVPEYGAWMVEATPNRPYTGFTTDLLRVERNMRLRRKRILTVLKDNEIAPTVSAFPMIGAQGNDGTVPAVPVGGPVTLSDYIGDGVINPHPRFGTLTANIRQRRGEKVNIRIPLFRDVNTPEYEEAAGSPSGDAGCCGGDAQQLWRYGKGDASQELYGKDAVIVGCSKSPKDEEVDESEIMPVMQKWIVDVQCEGCRGLFYRSAPHVIVPDADWPRNGETVVGYEIPDVPGWIRLQNGYYLPMHSADGAISFLSKISTRANHTNGEAKKALGSETPLFRGAEQVKLSATSLLDGDIAIAEPATTTIVEEKKVDPGTPTSPSKEDGSAVRAAVHMDAMAFGMGCCCLQITFQATDVDESRFLYDQLAVMAPIMMALTASTPVIRGRILDTDCRWGIISESVDCRTPAERGREDPNAPYEAYTAKGQRRIYKSRYDSISTFIYQGACTRNESGTSNRVLNTYNDIPLPIDQDTYQYLRNAGVDPALSQHIAHLFIRDPLVVFDGAVEEVDDDVQTEHFESIQSTNWQTVRWKPPPPRNSPNDPHIGWRTEFRSMEMQLTDFENAAFAVFIVLLQRVILTFDLNLYIPISKVDANMQRAHSRDASAKGKFFFRRHMAPLEEGDDGYGVKYVSMFSKAVTGEVDDDIPEKEFDANGVSQQRKTAPNADEEDEENAFEEMTMSEIMTGKGDYFPGLIPLVRAYLDHINCDSVTLAKMTQYLGFIERRATGELVTPATWMRNYIRSHPDYKGDSVVTDSIAHDLLMACKEIGEGKLHVPELLGDIKIEEITTDGAYDVKLDSKRVQNKRVLQLLTRYTERHGTFSSS</sequence>
<evidence type="ECO:0000256" key="8">
    <source>
        <dbReference type="ARBA" id="ARBA00030585"/>
    </source>
</evidence>
<dbReference type="EC" id="6.3.2.2" evidence="3 10"/>
<dbReference type="AlphaFoldDB" id="A0AAD2GDW9"/>
<keyword evidence="13" id="KW-1185">Reference proteome</keyword>
<keyword evidence="6 10" id="KW-0547">Nucleotide-binding</keyword>
<keyword evidence="4 10" id="KW-0436">Ligase</keyword>
<evidence type="ECO:0000256" key="3">
    <source>
        <dbReference type="ARBA" id="ARBA00012220"/>
    </source>
</evidence>
<dbReference type="InterPro" id="IPR004308">
    <property type="entry name" value="GCS"/>
</dbReference>
<protein>
    <recommendedName>
        <fullName evidence="3 10">Glutamate--cysteine ligase</fullName>
        <ecNumber evidence="3 10">6.3.2.2</ecNumber>
    </recommendedName>
    <alternativeName>
        <fullName evidence="9 10">Gamma-ECS</fullName>
    </alternativeName>
    <alternativeName>
        <fullName evidence="8 10">Gamma-glutamylcysteine synthetase</fullName>
    </alternativeName>
</protein>
<dbReference type="Gene3D" id="1.10.8.960">
    <property type="match status" value="1"/>
</dbReference>
<keyword evidence="5 10" id="KW-0317">Glutathione biosynthesis</keyword>
<dbReference type="EMBL" id="CAKOGP040002424">
    <property type="protein sequence ID" value="CAJ1969144.1"/>
    <property type="molecule type" value="Genomic_DNA"/>
</dbReference>
<feature type="region of interest" description="Disordered" evidence="11">
    <location>
        <begin position="737"/>
        <end position="762"/>
    </location>
</feature>
<evidence type="ECO:0000256" key="10">
    <source>
        <dbReference type="RuleBase" id="RU367135"/>
    </source>
</evidence>
<comment type="similarity">
    <text evidence="2 10">Belongs to the glutamate--cysteine ligase type 3 family.</text>
</comment>
<evidence type="ECO:0000256" key="6">
    <source>
        <dbReference type="ARBA" id="ARBA00022741"/>
    </source>
</evidence>
<accession>A0AAD2GDW9</accession>
<evidence type="ECO:0000313" key="12">
    <source>
        <dbReference type="EMBL" id="CAJ1969144.1"/>
    </source>
</evidence>
<dbReference type="Proteomes" id="UP001295423">
    <property type="component" value="Unassembled WGS sequence"/>
</dbReference>
<dbReference type="GO" id="GO:0004357">
    <property type="term" value="F:glutamate-cysteine ligase activity"/>
    <property type="evidence" value="ECO:0007669"/>
    <property type="project" value="UniProtKB-UniRule"/>
</dbReference>
<comment type="caution">
    <text evidence="12">The sequence shown here is derived from an EMBL/GenBank/DDBJ whole genome shotgun (WGS) entry which is preliminary data.</text>
</comment>
<dbReference type="Pfam" id="PF03074">
    <property type="entry name" value="GCS"/>
    <property type="match status" value="1"/>
</dbReference>
<comment type="pathway">
    <text evidence="1 10">Sulfur metabolism; glutathione biosynthesis; glutathione from L-cysteine and L-glutamate: step 1/2.</text>
</comment>
<organism evidence="12 13">
    <name type="scientific">Cylindrotheca closterium</name>
    <dbReference type="NCBI Taxonomy" id="2856"/>
    <lineage>
        <taxon>Eukaryota</taxon>
        <taxon>Sar</taxon>
        <taxon>Stramenopiles</taxon>
        <taxon>Ochrophyta</taxon>
        <taxon>Bacillariophyta</taxon>
        <taxon>Bacillariophyceae</taxon>
        <taxon>Bacillariophycidae</taxon>
        <taxon>Bacillariales</taxon>
        <taxon>Bacillariaceae</taxon>
        <taxon>Cylindrotheca</taxon>
    </lineage>
</organism>
<dbReference type="GO" id="GO:0006750">
    <property type="term" value="P:glutathione biosynthetic process"/>
    <property type="evidence" value="ECO:0007669"/>
    <property type="project" value="UniProtKB-UniRule"/>
</dbReference>
<keyword evidence="7 10" id="KW-0067">ATP-binding</keyword>
<evidence type="ECO:0000313" key="13">
    <source>
        <dbReference type="Proteomes" id="UP001295423"/>
    </source>
</evidence>
<evidence type="ECO:0000256" key="1">
    <source>
        <dbReference type="ARBA" id="ARBA00005006"/>
    </source>
</evidence>
<reference evidence="12" key="1">
    <citation type="submission" date="2023-08" db="EMBL/GenBank/DDBJ databases">
        <authorList>
            <person name="Audoor S."/>
            <person name="Bilcke G."/>
        </authorList>
    </citation>
    <scope>NUCLEOTIDE SEQUENCE</scope>
</reference>
<evidence type="ECO:0000256" key="11">
    <source>
        <dbReference type="SAM" id="MobiDB-lite"/>
    </source>
</evidence>
<comment type="catalytic activity">
    <reaction evidence="10">
        <text>L-cysteine + L-glutamate + ATP = gamma-L-glutamyl-L-cysteine + ADP + phosphate + H(+)</text>
        <dbReference type="Rhea" id="RHEA:13285"/>
        <dbReference type="ChEBI" id="CHEBI:15378"/>
        <dbReference type="ChEBI" id="CHEBI:29985"/>
        <dbReference type="ChEBI" id="CHEBI:30616"/>
        <dbReference type="ChEBI" id="CHEBI:35235"/>
        <dbReference type="ChEBI" id="CHEBI:43474"/>
        <dbReference type="ChEBI" id="CHEBI:58173"/>
        <dbReference type="ChEBI" id="CHEBI:456216"/>
        <dbReference type="EC" id="6.3.2.2"/>
    </reaction>
</comment>
<dbReference type="Gene3D" id="3.30.590.50">
    <property type="match status" value="3"/>
</dbReference>
<evidence type="ECO:0000256" key="7">
    <source>
        <dbReference type="ARBA" id="ARBA00022840"/>
    </source>
</evidence>
<dbReference type="InterPro" id="IPR014746">
    <property type="entry name" value="Gln_synth/guanido_kin_cat_dom"/>
</dbReference>
<name>A0AAD2GDW9_9STRA</name>
<evidence type="ECO:0000256" key="9">
    <source>
        <dbReference type="ARBA" id="ARBA00032122"/>
    </source>
</evidence>
<evidence type="ECO:0000256" key="4">
    <source>
        <dbReference type="ARBA" id="ARBA00022598"/>
    </source>
</evidence>
<proteinExistence type="inferred from homology"/>